<accession>A0AAD5MRX9</accession>
<organism evidence="3 4">
    <name type="scientific">Parelaphostrongylus tenuis</name>
    <name type="common">Meningeal worm</name>
    <dbReference type="NCBI Taxonomy" id="148309"/>
    <lineage>
        <taxon>Eukaryota</taxon>
        <taxon>Metazoa</taxon>
        <taxon>Ecdysozoa</taxon>
        <taxon>Nematoda</taxon>
        <taxon>Chromadorea</taxon>
        <taxon>Rhabditida</taxon>
        <taxon>Rhabditina</taxon>
        <taxon>Rhabditomorpha</taxon>
        <taxon>Strongyloidea</taxon>
        <taxon>Metastrongylidae</taxon>
        <taxon>Parelaphostrongylus</taxon>
    </lineage>
</organism>
<evidence type="ECO:0000259" key="2">
    <source>
        <dbReference type="Pfam" id="PF13843"/>
    </source>
</evidence>
<dbReference type="InterPro" id="IPR029526">
    <property type="entry name" value="PGBD"/>
</dbReference>
<dbReference type="PANTHER" id="PTHR46599">
    <property type="entry name" value="PIGGYBAC TRANSPOSABLE ELEMENT-DERIVED PROTEIN 4"/>
    <property type="match status" value="1"/>
</dbReference>
<dbReference type="Proteomes" id="UP001196413">
    <property type="component" value="Unassembled WGS sequence"/>
</dbReference>
<dbReference type="Pfam" id="PF13843">
    <property type="entry name" value="DDE_Tnp_1_7"/>
    <property type="match status" value="1"/>
</dbReference>
<evidence type="ECO:0000313" key="3">
    <source>
        <dbReference type="EMBL" id="KAJ1360663.1"/>
    </source>
</evidence>
<feature type="compositionally biased region" description="Acidic residues" evidence="1">
    <location>
        <begin position="21"/>
        <end position="30"/>
    </location>
</feature>
<proteinExistence type="predicted"/>
<feature type="region of interest" description="Disordered" evidence="1">
    <location>
        <begin position="21"/>
        <end position="60"/>
    </location>
</feature>
<dbReference type="EMBL" id="JAHQIW010003929">
    <property type="protein sequence ID" value="KAJ1360663.1"/>
    <property type="molecule type" value="Genomic_DNA"/>
</dbReference>
<dbReference type="AlphaFoldDB" id="A0AAD5MRX9"/>
<gene>
    <name evidence="3" type="ORF">KIN20_038418</name>
</gene>
<keyword evidence="4" id="KW-1185">Reference proteome</keyword>
<evidence type="ECO:0000313" key="4">
    <source>
        <dbReference type="Proteomes" id="UP001196413"/>
    </source>
</evidence>
<dbReference type="PANTHER" id="PTHR46599:SF3">
    <property type="entry name" value="PIGGYBAC TRANSPOSABLE ELEMENT-DERIVED PROTEIN 4"/>
    <property type="match status" value="1"/>
</dbReference>
<evidence type="ECO:0000256" key="1">
    <source>
        <dbReference type="SAM" id="MobiDB-lite"/>
    </source>
</evidence>
<comment type="caution">
    <text evidence="3">The sequence shown here is derived from an EMBL/GenBank/DDBJ whole genome shotgun (WGS) entry which is preliminary data.</text>
</comment>
<feature type="compositionally biased region" description="Acidic residues" evidence="1">
    <location>
        <begin position="41"/>
        <end position="60"/>
    </location>
</feature>
<protein>
    <recommendedName>
        <fullName evidence="2">PiggyBac transposable element-derived protein domain-containing protein</fullName>
    </recommendedName>
</protein>
<reference evidence="3" key="1">
    <citation type="submission" date="2021-06" db="EMBL/GenBank/DDBJ databases">
        <title>Parelaphostrongylus tenuis whole genome reference sequence.</title>
        <authorList>
            <person name="Garwood T.J."/>
            <person name="Larsen P.A."/>
            <person name="Fountain-Jones N.M."/>
            <person name="Garbe J.R."/>
            <person name="Macchietto M.G."/>
            <person name="Kania S.A."/>
            <person name="Gerhold R.W."/>
            <person name="Richards J.E."/>
            <person name="Wolf T.M."/>
        </authorList>
    </citation>
    <scope>NUCLEOTIDE SEQUENCE</scope>
    <source>
        <strain evidence="3">MNPRO001-30</strain>
        <tissue evidence="3">Meninges</tissue>
    </source>
</reference>
<feature type="domain" description="PiggyBac transposable element-derived protein" evidence="2">
    <location>
        <begin position="95"/>
        <end position="431"/>
    </location>
</feature>
<name>A0AAD5MRX9_PARTN</name>
<sequence length="539" mass="62879">MINDGFEPLFDSVFVNSDYEELDDDVDDNTDSLASLRNDDDSGNSESEDEEEQNGCDNDEIDAEWSNVVVARENSPLDESSLGFQSDIMLTCKDPVDFYELFMVDVWELIVKETNIYGYQKHPGWEPITMEDMKKFIGLCLQMGIVQLPHLKNYWSNNPAFGKYPIGPDVMSRERFEKILTHLHLADNSNYDGSDRLFKISRLIELINRNCKAVCRPGKEVYINRSMPFTGRVLFRQCTPHKKLRYDVKLFKLCSERGYTYKMLAYADKNHNRAGHLAERVVMTLMDDLLDEGRHLYIDKWFTSVSLAESLLRRNTYLTGMCKKNRIGLPKDIIQRKLSKGQWAAKQKENGVMVLRWKDTQDIIILSTAHDISLIPNTSKPEVVESYRKRKASMDSSAQMTSYSPYSTRSNKWYVRLFFHLVTHICLVNAWRVYSGCMRRIEFNEFKWNVYLRYLRQDDVIPQLPTSRILEKIKSGPAKSRRCVECYKKLREHGNSRYAAGSARRVRTRCSQCKKHICLECFYTAHQKCRPSKRCKVLT</sequence>